<dbReference type="EMBL" id="BKCJ011665600">
    <property type="protein sequence ID" value="GFD46099.1"/>
    <property type="molecule type" value="Genomic_DNA"/>
</dbReference>
<feature type="non-terminal residue" evidence="2">
    <location>
        <position position="1"/>
    </location>
</feature>
<feature type="region of interest" description="Disordered" evidence="1">
    <location>
        <begin position="114"/>
        <end position="137"/>
    </location>
</feature>
<evidence type="ECO:0000313" key="2">
    <source>
        <dbReference type="EMBL" id="GFD46099.1"/>
    </source>
</evidence>
<evidence type="ECO:0000256" key="1">
    <source>
        <dbReference type="SAM" id="MobiDB-lite"/>
    </source>
</evidence>
<comment type="caution">
    <text evidence="2">The sequence shown here is derived from an EMBL/GenBank/DDBJ whole genome shotgun (WGS) entry which is preliminary data.</text>
</comment>
<protein>
    <submittedName>
        <fullName evidence="2">Uncharacterized protein</fullName>
    </submittedName>
</protein>
<feature type="non-terminal residue" evidence="2">
    <location>
        <position position="137"/>
    </location>
</feature>
<organism evidence="2">
    <name type="scientific">Tanacetum cinerariifolium</name>
    <name type="common">Dalmatian daisy</name>
    <name type="synonym">Chrysanthemum cinerariifolium</name>
    <dbReference type="NCBI Taxonomy" id="118510"/>
    <lineage>
        <taxon>Eukaryota</taxon>
        <taxon>Viridiplantae</taxon>
        <taxon>Streptophyta</taxon>
        <taxon>Embryophyta</taxon>
        <taxon>Tracheophyta</taxon>
        <taxon>Spermatophyta</taxon>
        <taxon>Magnoliopsida</taxon>
        <taxon>eudicotyledons</taxon>
        <taxon>Gunneridae</taxon>
        <taxon>Pentapetalae</taxon>
        <taxon>asterids</taxon>
        <taxon>campanulids</taxon>
        <taxon>Asterales</taxon>
        <taxon>Asteraceae</taxon>
        <taxon>Asteroideae</taxon>
        <taxon>Anthemideae</taxon>
        <taxon>Anthemidinae</taxon>
        <taxon>Tanacetum</taxon>
    </lineage>
</organism>
<gene>
    <name evidence="2" type="ORF">Tci_918068</name>
</gene>
<accession>A0A699WHA6</accession>
<proteinExistence type="predicted"/>
<dbReference type="AlphaFoldDB" id="A0A699WHA6"/>
<sequence>EGDFVLSKLFGVTTARLLRKQFKADDKLVKSAKAQHLSGLQQWHSLARVVLPGKVNGTYLVEMKLSQLSALIDAQRQHGAETTERKLKAKLSKKNQQAKELKQRILAKDEEISSLDDQLSDSESSVAKAKRDLISKT</sequence>
<name>A0A699WHA6_TANCI</name>
<reference evidence="2" key="1">
    <citation type="journal article" date="2019" name="Sci. Rep.">
        <title>Draft genome of Tanacetum cinerariifolium, the natural source of mosquito coil.</title>
        <authorList>
            <person name="Yamashiro T."/>
            <person name="Shiraishi A."/>
            <person name="Satake H."/>
            <person name="Nakayama K."/>
        </authorList>
    </citation>
    <scope>NUCLEOTIDE SEQUENCE</scope>
</reference>